<evidence type="ECO:0000256" key="2">
    <source>
        <dbReference type="ARBA" id="ARBA00023015"/>
    </source>
</evidence>
<dbReference type="Gene3D" id="3.40.190.290">
    <property type="match status" value="1"/>
</dbReference>
<dbReference type="FunFam" id="1.10.10.10:FF:000001">
    <property type="entry name" value="LysR family transcriptional regulator"/>
    <property type="match status" value="1"/>
</dbReference>
<dbReference type="RefSeq" id="WP_223157876.1">
    <property type="nucleotide sequence ID" value="NZ_JACHGR010000007.1"/>
</dbReference>
<dbReference type="InterPro" id="IPR036388">
    <property type="entry name" value="WH-like_DNA-bd_sf"/>
</dbReference>
<accession>A0A841GP19</accession>
<dbReference type="GO" id="GO:0043565">
    <property type="term" value="F:sequence-specific DNA binding"/>
    <property type="evidence" value="ECO:0007669"/>
    <property type="project" value="TreeGrafter"/>
</dbReference>
<dbReference type="InterPro" id="IPR036390">
    <property type="entry name" value="WH_DNA-bd_sf"/>
</dbReference>
<keyword evidence="4" id="KW-0804">Transcription</keyword>
<dbReference type="InterPro" id="IPR000847">
    <property type="entry name" value="LysR_HTH_N"/>
</dbReference>
<evidence type="ECO:0000313" key="8">
    <source>
        <dbReference type="Proteomes" id="UP000585721"/>
    </source>
</evidence>
<dbReference type="InterPro" id="IPR005119">
    <property type="entry name" value="LysR_subst-bd"/>
</dbReference>
<dbReference type="PRINTS" id="PR00039">
    <property type="entry name" value="HTHLYSR"/>
</dbReference>
<organism evidence="7 8">
    <name type="scientific">Tolumonas osonensis</name>
    <dbReference type="NCBI Taxonomy" id="675874"/>
    <lineage>
        <taxon>Bacteria</taxon>
        <taxon>Pseudomonadati</taxon>
        <taxon>Pseudomonadota</taxon>
        <taxon>Gammaproteobacteria</taxon>
        <taxon>Aeromonadales</taxon>
        <taxon>Aeromonadaceae</taxon>
        <taxon>Tolumonas</taxon>
    </lineage>
</organism>
<dbReference type="AlphaFoldDB" id="A0A841GP19"/>
<comment type="similarity">
    <text evidence="1">Belongs to the LysR transcriptional regulatory family.</text>
</comment>
<dbReference type="Gene3D" id="1.10.10.10">
    <property type="entry name" value="Winged helix-like DNA-binding domain superfamily/Winged helix DNA-binding domain"/>
    <property type="match status" value="1"/>
</dbReference>
<evidence type="ECO:0000259" key="6">
    <source>
        <dbReference type="PROSITE" id="PS50931"/>
    </source>
</evidence>
<dbReference type="Proteomes" id="UP000585721">
    <property type="component" value="Unassembled WGS sequence"/>
</dbReference>
<evidence type="ECO:0000256" key="3">
    <source>
        <dbReference type="ARBA" id="ARBA00023125"/>
    </source>
</evidence>
<evidence type="ECO:0000256" key="5">
    <source>
        <dbReference type="SAM" id="Phobius"/>
    </source>
</evidence>
<comment type="caution">
    <text evidence="7">The sequence shown here is derived from an EMBL/GenBank/DDBJ whole genome shotgun (WGS) entry which is preliminary data.</text>
</comment>
<keyword evidence="5" id="KW-0472">Membrane</keyword>
<keyword evidence="8" id="KW-1185">Reference proteome</keyword>
<proteinExistence type="inferred from homology"/>
<sequence length="324" mass="36114">MVSFSVLIVIMVMLWGGFMKNRNPWEDKVSGIITFINVVEAGSFAAAAFRMNLTRSAIAKSISKLEQRLGIRLFHRTTRQQSLTSEGGVYYEHCSHMINGLNAIESELRDGQVGPEGKIRISCPVLFGRRCVAPVLRSLTRLYPKIQVETEFSDRVIDILSEGFDMAIRIGSVADSTSLIAKKIAVQRMAIFAAPQYLEKFGTPTSIAELKDHQAILYGRSIHTQPWVVRDHQGTLKEVVLPGRERYDDLQVIADSAIEGGGLAWLPSWLGAPYLVSGQLSLVMDSDKVQPIDIHVVWPKTKYLPHRMRLLIDALATQIPVLMG</sequence>
<dbReference type="CDD" id="cd08475">
    <property type="entry name" value="PBP2_CrgA_like_6"/>
    <property type="match status" value="1"/>
</dbReference>
<dbReference type="Pfam" id="PF00126">
    <property type="entry name" value="HTH_1"/>
    <property type="match status" value="1"/>
</dbReference>
<dbReference type="InterPro" id="IPR058163">
    <property type="entry name" value="LysR-type_TF_proteobact-type"/>
</dbReference>
<evidence type="ECO:0000256" key="4">
    <source>
        <dbReference type="ARBA" id="ARBA00023163"/>
    </source>
</evidence>
<dbReference type="PROSITE" id="PS50931">
    <property type="entry name" value="HTH_LYSR"/>
    <property type="match status" value="1"/>
</dbReference>
<keyword evidence="5" id="KW-1133">Transmembrane helix</keyword>
<keyword evidence="2" id="KW-0805">Transcription regulation</keyword>
<evidence type="ECO:0000256" key="1">
    <source>
        <dbReference type="ARBA" id="ARBA00009437"/>
    </source>
</evidence>
<keyword evidence="5" id="KW-0812">Transmembrane</keyword>
<gene>
    <name evidence="7" type="ORF">HNR75_002144</name>
</gene>
<dbReference type="SUPFAM" id="SSF53850">
    <property type="entry name" value="Periplasmic binding protein-like II"/>
    <property type="match status" value="1"/>
</dbReference>
<feature type="domain" description="HTH lysR-type" evidence="6">
    <location>
        <begin position="34"/>
        <end position="84"/>
    </location>
</feature>
<dbReference type="Pfam" id="PF03466">
    <property type="entry name" value="LysR_substrate"/>
    <property type="match status" value="1"/>
</dbReference>
<keyword evidence="3 7" id="KW-0238">DNA-binding</keyword>
<feature type="transmembrane region" description="Helical" evidence="5">
    <location>
        <begin position="29"/>
        <end position="49"/>
    </location>
</feature>
<name>A0A841GP19_9GAMM</name>
<dbReference type="GO" id="GO:0006351">
    <property type="term" value="P:DNA-templated transcription"/>
    <property type="evidence" value="ECO:0007669"/>
    <property type="project" value="TreeGrafter"/>
</dbReference>
<dbReference type="SUPFAM" id="SSF46785">
    <property type="entry name" value="Winged helix' DNA-binding domain"/>
    <property type="match status" value="1"/>
</dbReference>
<dbReference type="PANTHER" id="PTHR30537:SF66">
    <property type="entry name" value="IRON-REGULATED VIRULENCE REGULATORY PROTEIN IRGB"/>
    <property type="match status" value="1"/>
</dbReference>
<protein>
    <submittedName>
        <fullName evidence="7">DNA-binding transcriptional LysR family regulator</fullName>
    </submittedName>
</protein>
<reference evidence="7 8" key="1">
    <citation type="submission" date="2020-08" db="EMBL/GenBank/DDBJ databases">
        <title>Genomic Encyclopedia of Type Strains, Phase IV (KMG-IV): sequencing the most valuable type-strain genomes for metagenomic binning, comparative biology and taxonomic classification.</title>
        <authorList>
            <person name="Goeker M."/>
        </authorList>
    </citation>
    <scope>NUCLEOTIDE SEQUENCE [LARGE SCALE GENOMIC DNA]</scope>
    <source>
        <strain evidence="7 8">DSM 22975</strain>
    </source>
</reference>
<dbReference type="PANTHER" id="PTHR30537">
    <property type="entry name" value="HTH-TYPE TRANSCRIPTIONAL REGULATOR"/>
    <property type="match status" value="1"/>
</dbReference>
<dbReference type="GO" id="GO:0003700">
    <property type="term" value="F:DNA-binding transcription factor activity"/>
    <property type="evidence" value="ECO:0007669"/>
    <property type="project" value="InterPro"/>
</dbReference>
<dbReference type="EMBL" id="JACHGR010000007">
    <property type="protein sequence ID" value="MBB6056212.1"/>
    <property type="molecule type" value="Genomic_DNA"/>
</dbReference>
<evidence type="ECO:0000313" key="7">
    <source>
        <dbReference type="EMBL" id="MBB6056212.1"/>
    </source>
</evidence>